<accession>A0A8W8MLF6</accession>
<reference evidence="2" key="1">
    <citation type="submission" date="2022-08" db="UniProtKB">
        <authorList>
            <consortium name="EnsemblMetazoa"/>
        </authorList>
    </citation>
    <scope>IDENTIFICATION</scope>
    <source>
        <strain evidence="2">05x7-T-G4-1.051#20</strain>
    </source>
</reference>
<evidence type="ECO:0008006" key="4">
    <source>
        <dbReference type="Google" id="ProtNLM"/>
    </source>
</evidence>
<dbReference type="EnsemblMetazoa" id="G33850.2">
    <property type="protein sequence ID" value="G33850.2:cds"/>
    <property type="gene ID" value="G33850"/>
</dbReference>
<feature type="chain" id="PRO_5036484907" description="EGF-like domain-containing protein" evidence="1">
    <location>
        <begin position="26"/>
        <end position="102"/>
    </location>
</feature>
<keyword evidence="3" id="KW-1185">Reference proteome</keyword>
<organism evidence="2 3">
    <name type="scientific">Magallana gigas</name>
    <name type="common">Pacific oyster</name>
    <name type="synonym">Crassostrea gigas</name>
    <dbReference type="NCBI Taxonomy" id="29159"/>
    <lineage>
        <taxon>Eukaryota</taxon>
        <taxon>Metazoa</taxon>
        <taxon>Spiralia</taxon>
        <taxon>Lophotrochozoa</taxon>
        <taxon>Mollusca</taxon>
        <taxon>Bivalvia</taxon>
        <taxon>Autobranchia</taxon>
        <taxon>Pteriomorphia</taxon>
        <taxon>Ostreida</taxon>
        <taxon>Ostreoidea</taxon>
        <taxon>Ostreidae</taxon>
        <taxon>Magallana</taxon>
    </lineage>
</organism>
<evidence type="ECO:0000256" key="1">
    <source>
        <dbReference type="SAM" id="SignalP"/>
    </source>
</evidence>
<dbReference type="PROSITE" id="PS51257">
    <property type="entry name" value="PROKAR_LIPOPROTEIN"/>
    <property type="match status" value="1"/>
</dbReference>
<dbReference type="Proteomes" id="UP000005408">
    <property type="component" value="Unassembled WGS sequence"/>
</dbReference>
<name>A0A8W8MLF6_MAGGI</name>
<proteinExistence type="predicted"/>
<protein>
    <recommendedName>
        <fullName evidence="4">EGF-like domain-containing protein</fullName>
    </recommendedName>
</protein>
<evidence type="ECO:0000313" key="2">
    <source>
        <dbReference type="EnsemblMetazoa" id="G33850.2:cds"/>
    </source>
</evidence>
<evidence type="ECO:0000313" key="3">
    <source>
        <dbReference type="Proteomes" id="UP000005408"/>
    </source>
</evidence>
<feature type="signal peptide" evidence="1">
    <location>
        <begin position="1"/>
        <end position="25"/>
    </location>
</feature>
<keyword evidence="1" id="KW-0732">Signal</keyword>
<dbReference type="AlphaFoldDB" id="A0A8W8MLF6"/>
<sequence>MSCRIVRMHFMTSFVVFLVVSSCSGDYCLYRKGRTNENKRKCTGLEHCVSNFNPQTGDCLDPGNQCEPGWMGPGCQYGKKELISFTSSFYQNSHVTTIMVIF</sequence>